<protein>
    <recommendedName>
        <fullName evidence="3">Lipoprotein</fullName>
    </recommendedName>
</protein>
<name>A0AA95MPH4_9BACI</name>
<dbReference type="Proteomes" id="UP001178288">
    <property type="component" value="Chromosome"/>
</dbReference>
<reference evidence="1" key="1">
    <citation type="submission" date="2023-05" db="EMBL/GenBank/DDBJ databases">
        <title>Comparative genomics of Bacillaceae isolates and their secondary metabolite potential.</title>
        <authorList>
            <person name="Song L."/>
            <person name="Nielsen L.J."/>
            <person name="Mohite O."/>
            <person name="Xu X."/>
            <person name="Weber T."/>
            <person name="Kovacs A.T."/>
        </authorList>
    </citation>
    <scope>NUCLEOTIDE SEQUENCE</scope>
    <source>
        <strain evidence="1">XLM17</strain>
    </source>
</reference>
<dbReference type="AlphaFoldDB" id="A0AA95MPH4"/>
<evidence type="ECO:0000313" key="1">
    <source>
        <dbReference type="EMBL" id="WHY87047.1"/>
    </source>
</evidence>
<dbReference type="EMBL" id="CP126114">
    <property type="protein sequence ID" value="WHY87047.1"/>
    <property type="molecule type" value="Genomic_DNA"/>
</dbReference>
<sequence>MKQKYLFGVFAIIMLFILIVGCSKDEPEKSITMNGEIVLHSVDKNENYLTISTTVKNNQHKNIEPFYVEYKINDKWLSSIFEDSKIIVGKKIGGGDGQLFTIKPKSSYQIGENYKIVSPVDEKKLKQAIEKENAVEVILLNQDKKVIMTGYINKYLKQK</sequence>
<proteinExistence type="predicted"/>
<gene>
    <name evidence="1" type="ORF">QNH39_04070</name>
</gene>
<dbReference type="PROSITE" id="PS51257">
    <property type="entry name" value="PROKAR_LIPOPROTEIN"/>
    <property type="match status" value="1"/>
</dbReference>
<dbReference type="KEGG" id="nnv:QNH39_04070"/>
<evidence type="ECO:0000313" key="2">
    <source>
        <dbReference type="Proteomes" id="UP001178288"/>
    </source>
</evidence>
<organism evidence="1 2">
    <name type="scientific">Neobacillus novalis</name>
    <dbReference type="NCBI Taxonomy" id="220687"/>
    <lineage>
        <taxon>Bacteria</taxon>
        <taxon>Bacillati</taxon>
        <taxon>Bacillota</taxon>
        <taxon>Bacilli</taxon>
        <taxon>Bacillales</taxon>
        <taxon>Bacillaceae</taxon>
        <taxon>Neobacillus</taxon>
    </lineage>
</organism>
<keyword evidence="2" id="KW-1185">Reference proteome</keyword>
<evidence type="ECO:0008006" key="3">
    <source>
        <dbReference type="Google" id="ProtNLM"/>
    </source>
</evidence>
<dbReference type="RefSeq" id="WP_066082884.1">
    <property type="nucleotide sequence ID" value="NZ_CP126114.1"/>
</dbReference>
<accession>A0AA95MPH4</accession>